<dbReference type="InterPro" id="IPR038375">
    <property type="entry name" value="NDUFAF7_sf"/>
</dbReference>
<dbReference type="GO" id="GO:0035243">
    <property type="term" value="F:protein-arginine omega-N symmetric methyltransferase activity"/>
    <property type="evidence" value="ECO:0007669"/>
    <property type="project" value="TreeGrafter"/>
</dbReference>
<name>A0A9X1YGE3_9BURK</name>
<protein>
    <submittedName>
        <fullName evidence="3">SAM-dependent methyltransferase</fullName>
        <ecNumber evidence="3">2.1.1.-</ecNumber>
    </submittedName>
</protein>
<evidence type="ECO:0000313" key="3">
    <source>
        <dbReference type="EMBL" id="MCK9685481.1"/>
    </source>
</evidence>
<dbReference type="AlphaFoldDB" id="A0A9X1YGE3"/>
<dbReference type="PANTHER" id="PTHR12049">
    <property type="entry name" value="PROTEIN ARGININE METHYLTRANSFERASE NDUFAF7, MITOCHONDRIAL"/>
    <property type="match status" value="1"/>
</dbReference>
<evidence type="ECO:0000313" key="4">
    <source>
        <dbReference type="Proteomes" id="UP001139353"/>
    </source>
</evidence>
<dbReference type="InterPro" id="IPR029063">
    <property type="entry name" value="SAM-dependent_MTases_sf"/>
</dbReference>
<proteinExistence type="predicted"/>
<dbReference type="Pfam" id="PF02636">
    <property type="entry name" value="Methyltransf_28"/>
    <property type="match status" value="1"/>
</dbReference>
<reference evidence="3" key="1">
    <citation type="submission" date="2021-11" db="EMBL/GenBank/DDBJ databases">
        <title>BS-T2-15 a new species belonging to the Comamonadaceae family isolated from the soil of a French oak forest.</title>
        <authorList>
            <person name="Mieszkin S."/>
            <person name="Alain K."/>
        </authorList>
    </citation>
    <scope>NUCLEOTIDE SEQUENCE</scope>
    <source>
        <strain evidence="3">BS-T2-15</strain>
    </source>
</reference>
<organism evidence="3 4">
    <name type="scientific">Scleromatobacter humisilvae</name>
    <dbReference type="NCBI Taxonomy" id="2897159"/>
    <lineage>
        <taxon>Bacteria</taxon>
        <taxon>Pseudomonadati</taxon>
        <taxon>Pseudomonadota</taxon>
        <taxon>Betaproteobacteria</taxon>
        <taxon>Burkholderiales</taxon>
        <taxon>Sphaerotilaceae</taxon>
        <taxon>Scleromatobacter</taxon>
    </lineage>
</organism>
<keyword evidence="1 3" id="KW-0489">Methyltransferase</keyword>
<dbReference type="InterPro" id="IPR003788">
    <property type="entry name" value="NDUFAF7"/>
</dbReference>
<dbReference type="Proteomes" id="UP001139353">
    <property type="component" value="Unassembled WGS sequence"/>
</dbReference>
<evidence type="ECO:0000256" key="1">
    <source>
        <dbReference type="ARBA" id="ARBA00022603"/>
    </source>
</evidence>
<dbReference type="PANTHER" id="PTHR12049:SF7">
    <property type="entry name" value="PROTEIN ARGININE METHYLTRANSFERASE NDUFAF7, MITOCHONDRIAL"/>
    <property type="match status" value="1"/>
</dbReference>
<dbReference type="GO" id="GO:0032259">
    <property type="term" value="P:methylation"/>
    <property type="evidence" value="ECO:0007669"/>
    <property type="project" value="UniProtKB-KW"/>
</dbReference>
<dbReference type="SUPFAM" id="SSF53335">
    <property type="entry name" value="S-adenosyl-L-methionine-dependent methyltransferases"/>
    <property type="match status" value="1"/>
</dbReference>
<evidence type="ECO:0000256" key="2">
    <source>
        <dbReference type="ARBA" id="ARBA00022679"/>
    </source>
</evidence>
<sequence>MPFDDFMAEALYAPGLGYYSGGRRIFGLGPEGGSDFVTAPELSPFFGRALAVQVREALAASATGRVYEFGAGTGALAEQILEALDADDADDDGMLRQPVDYTIVELSGHLRERQQQRLARFAPRVQWLDAWPETIEGVVVGNEVLDAMPVKLLQRSGGRWHERGVVDLQDPASAARAVDPANDGSHRFAFADLDAPFSLEGETQAADALKDGFFIDGSVTEIHTIAESFIASLADRLQRGVAILVDYGFPEHEYYHPQRIGGTLMCHQAHRADGDPLVDIGDKDITAHVNFSGIALAAQEAGLTVLGYTSQARFLINCGLVDLLAAASVGERANAQKLVNEHEMGELFKVIALARGCELDPVGFRAGDRSHML</sequence>
<dbReference type="EC" id="2.1.1.-" evidence="3"/>
<gene>
    <name evidence="3" type="ORF">LPC04_07145</name>
</gene>
<keyword evidence="2 3" id="KW-0808">Transferase</keyword>
<keyword evidence="4" id="KW-1185">Reference proteome</keyword>
<comment type="caution">
    <text evidence="3">The sequence shown here is derived from an EMBL/GenBank/DDBJ whole genome shotgun (WGS) entry which is preliminary data.</text>
</comment>
<dbReference type="Gene3D" id="3.40.50.12710">
    <property type="match status" value="1"/>
</dbReference>
<accession>A0A9X1YGE3</accession>
<dbReference type="EMBL" id="JAJLJH010000001">
    <property type="protein sequence ID" value="MCK9685481.1"/>
    <property type="molecule type" value="Genomic_DNA"/>
</dbReference>